<evidence type="ECO:0000256" key="1">
    <source>
        <dbReference type="ARBA" id="ARBA00022679"/>
    </source>
</evidence>
<evidence type="ECO:0000313" key="5">
    <source>
        <dbReference type="Proteomes" id="UP001500740"/>
    </source>
</evidence>
<dbReference type="InterPro" id="IPR002123">
    <property type="entry name" value="Plipid/glycerol_acylTrfase"/>
</dbReference>
<dbReference type="PANTHER" id="PTHR10434:SF11">
    <property type="entry name" value="1-ACYL-SN-GLYCEROL-3-PHOSPHATE ACYLTRANSFERASE"/>
    <property type="match status" value="1"/>
</dbReference>
<evidence type="ECO:0000256" key="2">
    <source>
        <dbReference type="ARBA" id="ARBA00023315"/>
    </source>
</evidence>
<feature type="domain" description="Phospholipid/glycerol acyltransferase" evidence="3">
    <location>
        <begin position="34"/>
        <end position="146"/>
    </location>
</feature>
<accession>A0ABN0ZTU6</accession>
<evidence type="ECO:0000259" key="3">
    <source>
        <dbReference type="SMART" id="SM00563"/>
    </source>
</evidence>
<dbReference type="Proteomes" id="UP001500740">
    <property type="component" value="Unassembled WGS sequence"/>
</dbReference>
<dbReference type="CDD" id="cd07989">
    <property type="entry name" value="LPLAT_AGPAT-like"/>
    <property type="match status" value="1"/>
</dbReference>
<keyword evidence="2 4" id="KW-0012">Acyltransferase</keyword>
<keyword evidence="1" id="KW-0808">Transferase</keyword>
<dbReference type="GO" id="GO:0016746">
    <property type="term" value="F:acyltransferase activity"/>
    <property type="evidence" value="ECO:0007669"/>
    <property type="project" value="UniProtKB-KW"/>
</dbReference>
<comment type="caution">
    <text evidence="4">The sequence shown here is derived from an EMBL/GenBank/DDBJ whole genome shotgun (WGS) entry which is preliminary data.</text>
</comment>
<organism evidence="4 5">
    <name type="scientific">Alkalibacillus silvisoli</name>
    <dbReference type="NCBI Taxonomy" id="392823"/>
    <lineage>
        <taxon>Bacteria</taxon>
        <taxon>Bacillati</taxon>
        <taxon>Bacillota</taxon>
        <taxon>Bacilli</taxon>
        <taxon>Bacillales</taxon>
        <taxon>Bacillaceae</taxon>
        <taxon>Alkalibacillus</taxon>
    </lineage>
</organism>
<name>A0ABN0ZTU6_9BACI</name>
<gene>
    <name evidence="4" type="ORF">GCM10008935_12560</name>
</gene>
<dbReference type="SUPFAM" id="SSF69593">
    <property type="entry name" value="Glycerol-3-phosphate (1)-acyltransferase"/>
    <property type="match status" value="1"/>
</dbReference>
<dbReference type="Pfam" id="PF01553">
    <property type="entry name" value="Acyltransferase"/>
    <property type="match status" value="1"/>
</dbReference>
<dbReference type="EMBL" id="BAAACZ010000009">
    <property type="protein sequence ID" value="GAA0458844.1"/>
    <property type="molecule type" value="Genomic_DNA"/>
</dbReference>
<dbReference type="RefSeq" id="WP_343782500.1">
    <property type="nucleotide sequence ID" value="NZ_BAAACZ010000009.1"/>
</dbReference>
<reference evidence="4 5" key="1">
    <citation type="journal article" date="2019" name="Int. J. Syst. Evol. Microbiol.">
        <title>The Global Catalogue of Microorganisms (GCM) 10K type strain sequencing project: providing services to taxonomists for standard genome sequencing and annotation.</title>
        <authorList>
            <consortium name="The Broad Institute Genomics Platform"/>
            <consortium name="The Broad Institute Genome Sequencing Center for Infectious Disease"/>
            <person name="Wu L."/>
            <person name="Ma J."/>
        </authorList>
    </citation>
    <scope>NUCLEOTIDE SEQUENCE [LARGE SCALE GENOMIC DNA]</scope>
    <source>
        <strain evidence="4 5">JCM 14193</strain>
    </source>
</reference>
<sequence>MLYKFAKFVVYMVFKFLFRIKIIGKTNVPKEGPVIVCSNHISNFDPPVVGITCPRDINFMAKEELFEKKGIGFLLKHLNAFPVKRGMRDRNALRNGLGLLEDGGTLGLFPEGTRSKDGNIKKGLAGAGFFAMRSNATVIPCAIIGPYEKFKPLKVIYGEPVEFESLKAEKPSAQEVTDEIMENIQSLIDEYKK</sequence>
<protein>
    <submittedName>
        <fullName evidence="4">Lysophospholipid acyltransferase family protein</fullName>
    </submittedName>
</protein>
<proteinExistence type="predicted"/>
<keyword evidence="5" id="KW-1185">Reference proteome</keyword>
<evidence type="ECO:0000313" key="4">
    <source>
        <dbReference type="EMBL" id="GAA0458844.1"/>
    </source>
</evidence>
<dbReference type="SMART" id="SM00563">
    <property type="entry name" value="PlsC"/>
    <property type="match status" value="1"/>
</dbReference>
<dbReference type="PANTHER" id="PTHR10434">
    <property type="entry name" value="1-ACYL-SN-GLYCEROL-3-PHOSPHATE ACYLTRANSFERASE"/>
    <property type="match status" value="1"/>
</dbReference>